<name>A0ABX0IJM9_9ACTN</name>
<dbReference type="InterPro" id="IPR045155">
    <property type="entry name" value="Beta-lactam_cat"/>
</dbReference>
<dbReference type="Proteomes" id="UP000636394">
    <property type="component" value="Unassembled WGS sequence"/>
</dbReference>
<protein>
    <recommendedName>
        <fullName evidence="2">Beta-lactamase class A catalytic domain-containing protein</fullName>
    </recommendedName>
</protein>
<evidence type="ECO:0000259" key="2">
    <source>
        <dbReference type="Pfam" id="PF13354"/>
    </source>
</evidence>
<gene>
    <name evidence="3" type="ORF">GMI68_08345</name>
</gene>
<accession>A0ABX0IJM9</accession>
<dbReference type="Pfam" id="PF13354">
    <property type="entry name" value="Beta-lactamase2"/>
    <property type="match status" value="1"/>
</dbReference>
<evidence type="ECO:0000256" key="1">
    <source>
        <dbReference type="SAM" id="MobiDB-lite"/>
    </source>
</evidence>
<dbReference type="SUPFAM" id="SSF56601">
    <property type="entry name" value="beta-lactamase/transpeptidase-like"/>
    <property type="match status" value="1"/>
</dbReference>
<evidence type="ECO:0000313" key="3">
    <source>
        <dbReference type="EMBL" id="NHM14765.1"/>
    </source>
</evidence>
<evidence type="ECO:0000313" key="4">
    <source>
        <dbReference type="Proteomes" id="UP000636394"/>
    </source>
</evidence>
<sequence length="481" mass="50788">MPQDARQDSEQIRPTTEPGFGAHARPGTSGALALRGRPGRHGAAPQTRFRFARSRIASGTHARPAGPVPKPEAKIVADHGFPRSALTGRPYFQEAKPWVLSLPRPVLAGLGCAAALAVCLGVAGIGNLVSPGVGPGAFPVSGTEALAAADSGGQTREAGTDPASDQAKPAPEAPAGGTIEERLSAWEPRTIAPADFASLPADDAPFAFALNSPAEDAPVLGDDTLQALNDALAPFRDGGRRAGFLLMDLQTGRGLAADVDEAVYGASAIKAPFVLYMCESRMPSGEVTFNTAISEGPAADAMDGSLIADDQDSYPFMTLAENAITASDNDSYRVMRASYGDEPYAEWLASLGLESIDTQEWFPQMSVRQLAQLWLEMYHFWDTGTDEAWWLETQCQLTETSFLRAGLMSNGAYPDVVVADKAGWIAGEEPALSSITDAGIVTYNGRDYLVAAVTDAPYSESWEAAFMNLTNAVFAAREALA</sequence>
<dbReference type="InterPro" id="IPR012338">
    <property type="entry name" value="Beta-lactam/transpept-like"/>
</dbReference>
<feature type="compositionally biased region" description="Basic and acidic residues" evidence="1">
    <location>
        <begin position="1"/>
        <end position="11"/>
    </location>
</feature>
<organism evidence="3 4">
    <name type="scientific">Xiamenia xianingshaonis</name>
    <dbReference type="NCBI Taxonomy" id="2682776"/>
    <lineage>
        <taxon>Bacteria</taxon>
        <taxon>Bacillati</taxon>
        <taxon>Actinomycetota</taxon>
        <taxon>Coriobacteriia</taxon>
        <taxon>Eggerthellales</taxon>
        <taxon>Eggerthellaceae</taxon>
        <taxon>Xiamenia</taxon>
    </lineage>
</organism>
<feature type="region of interest" description="Disordered" evidence="1">
    <location>
        <begin position="1"/>
        <end position="44"/>
    </location>
</feature>
<dbReference type="PANTHER" id="PTHR35333">
    <property type="entry name" value="BETA-LACTAMASE"/>
    <property type="match status" value="1"/>
</dbReference>
<keyword evidence="4" id="KW-1185">Reference proteome</keyword>
<dbReference type="PANTHER" id="PTHR35333:SF4">
    <property type="entry name" value="SLR0121 PROTEIN"/>
    <property type="match status" value="1"/>
</dbReference>
<reference evidence="3 4" key="1">
    <citation type="submission" date="2019-11" db="EMBL/GenBank/DDBJ databases">
        <title>Eggerthellaceae novel genus isolated from the rectal contents of marmort.</title>
        <authorList>
            <person name="Zhang G."/>
        </authorList>
    </citation>
    <scope>NUCLEOTIDE SEQUENCE [LARGE SCALE GENOMIC DNA]</scope>
    <source>
        <strain evidence="4">zg-886</strain>
    </source>
</reference>
<dbReference type="RefSeq" id="WP_166340170.1">
    <property type="nucleotide sequence ID" value="NZ_WPCR01000011.1"/>
</dbReference>
<dbReference type="EMBL" id="WPCR01000011">
    <property type="protein sequence ID" value="NHM14765.1"/>
    <property type="molecule type" value="Genomic_DNA"/>
</dbReference>
<dbReference type="Gene3D" id="3.40.710.10">
    <property type="entry name" value="DD-peptidase/beta-lactamase superfamily"/>
    <property type="match status" value="1"/>
</dbReference>
<proteinExistence type="predicted"/>
<dbReference type="InterPro" id="IPR000871">
    <property type="entry name" value="Beta-lactam_class-A"/>
</dbReference>
<comment type="caution">
    <text evidence="3">The sequence shown here is derived from an EMBL/GenBank/DDBJ whole genome shotgun (WGS) entry which is preliminary data.</text>
</comment>
<feature type="region of interest" description="Disordered" evidence="1">
    <location>
        <begin position="147"/>
        <end position="176"/>
    </location>
</feature>
<feature type="domain" description="Beta-lactamase class A catalytic" evidence="2">
    <location>
        <begin position="243"/>
        <end position="454"/>
    </location>
</feature>